<dbReference type="InterPro" id="IPR008948">
    <property type="entry name" value="L-Aspartase-like"/>
</dbReference>
<dbReference type="Pfam" id="PF00221">
    <property type="entry name" value="Lyase_aromatic"/>
    <property type="match status" value="2"/>
</dbReference>
<dbReference type="Proteomes" id="UP000077202">
    <property type="component" value="Unassembled WGS sequence"/>
</dbReference>
<sequence length="755" mass="82196">MKSTILDLQKGGGFGFASGTALCSASNGGGMDSSKHLGHSSAGPSPSANGWVAPRNHFVRIRDMMLTVEKSTVVFVGRADPAALTIEQVTCVSRNLHVKVSILGIDCGAQGEEELQGEGRATNGTSAVEPLQTCNQASSATETAESIRFLTAGVASCRGLRTIAPLDPSITRAALAVRTNTLLNGYGRHEVRWEILHAFLKLLNQRITPQLPTRGCISASGGDLLQLSYLARLLKGQPNVKLLTESGEEIEALEALRSIGLSQPLNLQPKEEIAIVNGTSVSSALAATICYDVNVLALLATLASVLFCEIIQWDGFEPQFPEDLTTSVTMHPRQLETVDFMEFVLRRPSLSQLRNCAFCHSSTSGWLRSSSSMDSSSDWELHGRESNGETPTPSPLPSHDTLLKGVESVKVDLDRAPDLFRCCANWLGEQVEGIQAATEAVQMEINSVNFQGAFIGPMMEILRSAIYALGKLMNYQLIELARYVEKCNLPGEAVHGAKIVMGSYACELSYMAHPLGKQSQISDMDPDNAYQSLGFLSGCKTAEAVTTLQLMCATSLVALCQVYDLQLLEASAFEYLKYGVSRAAVCNKFGSALGIKEEDIGRFNGSRPTLGTADHETPKVFTDLLEVLRDYSPFHNDARSIIPKLEQVLKDHGIEEQLIKGFRESKELEGGFHEVDRMMNDFNKHVMRNISAGRRCKGIYPVYSFVRKVGTKMMIGKDFENRVPGEDVGRVYEAICGGEMAGNLLAAFHDIQNHL</sequence>
<dbReference type="Gene3D" id="1.10.275.10">
    <property type="entry name" value="Fumarase/aspartase (N-terminal domain)"/>
    <property type="match status" value="1"/>
</dbReference>
<name>A0A176WPC8_MARPO</name>
<dbReference type="InterPro" id="IPR024083">
    <property type="entry name" value="Fumarase/histidase_N"/>
</dbReference>
<feature type="region of interest" description="Disordered" evidence="2">
    <location>
        <begin position="28"/>
        <end position="49"/>
    </location>
</feature>
<dbReference type="PANTHER" id="PTHR10362">
    <property type="entry name" value="HISTIDINE AMMONIA-LYASE"/>
    <property type="match status" value="1"/>
</dbReference>
<dbReference type="SUPFAM" id="SSF48557">
    <property type="entry name" value="L-aspartase-like"/>
    <property type="match status" value="1"/>
</dbReference>
<dbReference type="Gene3D" id="1.20.200.10">
    <property type="entry name" value="Fumarase/aspartase (Central domain)"/>
    <property type="match status" value="2"/>
</dbReference>
<organism evidence="3 4">
    <name type="scientific">Marchantia polymorpha subsp. ruderalis</name>
    <dbReference type="NCBI Taxonomy" id="1480154"/>
    <lineage>
        <taxon>Eukaryota</taxon>
        <taxon>Viridiplantae</taxon>
        <taxon>Streptophyta</taxon>
        <taxon>Embryophyta</taxon>
        <taxon>Marchantiophyta</taxon>
        <taxon>Marchantiopsida</taxon>
        <taxon>Marchantiidae</taxon>
        <taxon>Marchantiales</taxon>
        <taxon>Marchantiaceae</taxon>
        <taxon>Marchantia</taxon>
    </lineage>
</organism>
<dbReference type="EMBL" id="LVLJ01000349">
    <property type="protein sequence ID" value="OAE34704.1"/>
    <property type="molecule type" value="Genomic_DNA"/>
</dbReference>
<evidence type="ECO:0000313" key="4">
    <source>
        <dbReference type="Proteomes" id="UP000077202"/>
    </source>
</evidence>
<accession>A0A176WPC8</accession>
<evidence type="ECO:0000256" key="1">
    <source>
        <dbReference type="ARBA" id="ARBA00007238"/>
    </source>
</evidence>
<dbReference type="GO" id="GO:0003824">
    <property type="term" value="F:catalytic activity"/>
    <property type="evidence" value="ECO:0007669"/>
    <property type="project" value="InterPro"/>
</dbReference>
<proteinExistence type="inferred from homology"/>
<evidence type="ECO:0008006" key="5">
    <source>
        <dbReference type="Google" id="ProtNLM"/>
    </source>
</evidence>
<comment type="caution">
    <text evidence="3">The sequence shown here is derived from an EMBL/GenBank/DDBJ whole genome shotgun (WGS) entry which is preliminary data.</text>
</comment>
<evidence type="ECO:0000313" key="3">
    <source>
        <dbReference type="EMBL" id="OAE34704.1"/>
    </source>
</evidence>
<dbReference type="InterPro" id="IPR001106">
    <property type="entry name" value="Aromatic_Lyase"/>
</dbReference>
<dbReference type="AlphaFoldDB" id="A0A176WPC8"/>
<reference evidence="3" key="1">
    <citation type="submission" date="2016-03" db="EMBL/GenBank/DDBJ databases">
        <title>Mechanisms controlling the formation of the plant cell surface in tip-growing cells are functionally conserved among land plants.</title>
        <authorList>
            <person name="Honkanen S."/>
            <person name="Jones V.A."/>
            <person name="Morieri G."/>
            <person name="Champion C."/>
            <person name="Hetherington A.J."/>
            <person name="Kelly S."/>
            <person name="Saint-Marcoux D."/>
            <person name="Proust H."/>
            <person name="Prescott H."/>
            <person name="Dolan L."/>
        </authorList>
    </citation>
    <scope>NUCLEOTIDE SEQUENCE [LARGE SCALE GENOMIC DNA]</scope>
    <source>
        <tissue evidence="3">Whole gametophyte</tissue>
    </source>
</reference>
<comment type="similarity">
    <text evidence="1">Belongs to the PAL/histidase family.</text>
</comment>
<evidence type="ECO:0000256" key="2">
    <source>
        <dbReference type="SAM" id="MobiDB-lite"/>
    </source>
</evidence>
<gene>
    <name evidence="3" type="ORF">AXG93_3205s1120</name>
</gene>
<feature type="region of interest" description="Disordered" evidence="2">
    <location>
        <begin position="377"/>
        <end position="399"/>
    </location>
</feature>
<protein>
    <recommendedName>
        <fullName evidence="5">Phenylalanine ammonia-lyase</fullName>
    </recommendedName>
</protein>
<keyword evidence="4" id="KW-1185">Reference proteome</keyword>